<feature type="region of interest" description="Disordered" evidence="2">
    <location>
        <begin position="1114"/>
        <end position="1133"/>
    </location>
</feature>
<evidence type="ECO:0000313" key="3">
    <source>
        <dbReference type="EMBL" id="KAL3682975.1"/>
    </source>
</evidence>
<feature type="coiled-coil region" evidence="1">
    <location>
        <begin position="213"/>
        <end position="327"/>
    </location>
</feature>
<feature type="compositionally biased region" description="Basic and acidic residues" evidence="2">
    <location>
        <begin position="987"/>
        <end position="1016"/>
    </location>
</feature>
<feature type="compositionally biased region" description="Basic and acidic residues" evidence="2">
    <location>
        <begin position="1025"/>
        <end position="1035"/>
    </location>
</feature>
<evidence type="ECO:0000256" key="2">
    <source>
        <dbReference type="SAM" id="MobiDB-lite"/>
    </source>
</evidence>
<accession>A0ABD3GXY3</accession>
<protein>
    <submittedName>
        <fullName evidence="3">Uncharacterized protein</fullName>
    </submittedName>
</protein>
<feature type="compositionally biased region" description="Polar residues" evidence="2">
    <location>
        <begin position="1169"/>
        <end position="1180"/>
    </location>
</feature>
<keyword evidence="4" id="KW-1185">Reference proteome</keyword>
<feature type="coiled-coil region" evidence="1">
    <location>
        <begin position="5"/>
        <end position="141"/>
    </location>
</feature>
<feature type="region of interest" description="Disordered" evidence="2">
    <location>
        <begin position="931"/>
        <end position="1078"/>
    </location>
</feature>
<dbReference type="AlphaFoldDB" id="A0ABD3GXY3"/>
<feature type="coiled-coil region" evidence="1">
    <location>
        <begin position="402"/>
        <end position="457"/>
    </location>
</feature>
<feature type="region of interest" description="Disordered" evidence="2">
    <location>
        <begin position="1138"/>
        <end position="1157"/>
    </location>
</feature>
<dbReference type="Proteomes" id="UP001633002">
    <property type="component" value="Unassembled WGS sequence"/>
</dbReference>
<dbReference type="Gene3D" id="1.10.287.1490">
    <property type="match status" value="1"/>
</dbReference>
<evidence type="ECO:0000313" key="4">
    <source>
        <dbReference type="Proteomes" id="UP001633002"/>
    </source>
</evidence>
<feature type="compositionally biased region" description="Polar residues" evidence="2">
    <location>
        <begin position="875"/>
        <end position="884"/>
    </location>
</feature>
<evidence type="ECO:0000256" key="1">
    <source>
        <dbReference type="SAM" id="Coils"/>
    </source>
</evidence>
<feature type="compositionally biased region" description="Basic and acidic residues" evidence="2">
    <location>
        <begin position="1252"/>
        <end position="1266"/>
    </location>
</feature>
<feature type="region of interest" description="Disordered" evidence="2">
    <location>
        <begin position="1167"/>
        <end position="1274"/>
    </location>
</feature>
<dbReference type="EMBL" id="JBJQOH010000006">
    <property type="protein sequence ID" value="KAL3682975.1"/>
    <property type="molecule type" value="Genomic_DNA"/>
</dbReference>
<keyword evidence="1" id="KW-0175">Coiled coil</keyword>
<feature type="compositionally biased region" description="Polar residues" evidence="2">
    <location>
        <begin position="1036"/>
        <end position="1048"/>
    </location>
</feature>
<sequence length="1274" mass="144788">MEAQVKQLREQVQKREAEIGTLKQHLALLTSDFKYNLKLLEDRDFELDQTEAQLEQVQNLENVKEKEMEALNVEIATFKATAERDAEQIRSLESTLAQYKESVRSVRQRLEEALQLRDQELSCHRSELESLKTKIQQQSESLKVQEKGLSDTMKACERNWSQRYSECQQTVQTLVAEQETLLKEKLAKDREMEIMQNRILELQRTVDELTGFTDESKKECTTLNAKLETLQERAATRLKELEQEKQSLEGKLRKQILEEYDGKIAELLAQLQSIEYAVSLERRESNTRLITLEAEQVEKLTSLHQTVQELRTERSNLLEKVTKQDQDLSTLRENLYHLKNNGRRLSQKEESLNLEVTTLQHALLEAKAKLEQTEGEKTLELGSLHDSLREARSREILLLGKEEEQMKRIDVLEQLLEDARGKIEHLSKKDSEENRGIVMAQEALEKTRVQLELLAQKSSEQVKEIAALKKSLTEARSEGARLSKVQADQTEELTILKQALYDARTTEEILLRRSEESAKDFENLRQFLGASKTQEEILRKKMDDQAEEILTLHDTLCRAKAEGVSLMQAEAEHAEEISVLRSTLMETQRQVEAATKHAQHLEAIIEVTQAESRRRLEIKECVSSLLTSAQEQQELLSRELSGSRDETRVLEERNEHMAYSEGGKVGSPAEIGIKTHLGLEEENRYLKARVEELQGENYKVGHVISELRNELETVGLLQPSAGAGAYRLSGPQKKTVLVPPLEEVNNLSLRPVKLSSEMTSEMALKNHQKEVRPNVVVDVPKKEDITWSEKEELQTLRALLMDVHNRNALFYKQVTSMSETVPSEALPERREEAQEFSFRSPREFDLPTVPLDRHFDSAALVGNQRPYTDGMRHPQPQTTIKPSTSINVTSSGLEPGLDRGEAKITGGVSAEVLKLNEQIARVRRQLNSLCSSEQSLSPGHKPVEVMPTSESRPAERRTYANEPCEVDSHDEKEAGKSRAVKGRREKKKGEFHLTDTLGHPEMETGGEKNIRNEPPGRKKGHHRKELADRYFEEPASRSTKSSPLNSKGQDFLRSTEVILPSKSTASKKSRTPARDNSLGKRVKVGRKIRMKIPSDSSSRSDVVCSHCQDCMSDNDSDDVSLVQSPKAKSTKVRIDPKSSILTGHGHASGGNGHRNLSFDRQYEYPARNWSDSDGSESTSNVRKRHNCTARVQDAVHLDRRKPSHKLEDKILTRREENSRSKMHGTREEHVPCKHSSSGRNKGLVPGSVTKRSSKEEKGISTRERVDINQARILA</sequence>
<feature type="compositionally biased region" description="Basic and acidic residues" evidence="2">
    <location>
        <begin position="966"/>
        <end position="976"/>
    </location>
</feature>
<dbReference type="PANTHER" id="PTHR23159">
    <property type="entry name" value="CENTROSOMAL PROTEIN 2"/>
    <property type="match status" value="1"/>
</dbReference>
<feature type="compositionally biased region" description="Basic and acidic residues" evidence="2">
    <location>
        <begin position="1204"/>
        <end position="1231"/>
    </location>
</feature>
<gene>
    <name evidence="3" type="ORF">R1sor_000997</name>
</gene>
<name>A0ABD3GXY3_9MARC</name>
<feature type="region of interest" description="Disordered" evidence="2">
    <location>
        <begin position="865"/>
        <end position="884"/>
    </location>
</feature>
<reference evidence="3 4" key="1">
    <citation type="submission" date="2024-09" db="EMBL/GenBank/DDBJ databases">
        <title>Chromosome-scale assembly of Riccia sorocarpa.</title>
        <authorList>
            <person name="Paukszto L."/>
        </authorList>
    </citation>
    <scope>NUCLEOTIDE SEQUENCE [LARGE SCALE GENOMIC DNA]</scope>
    <source>
        <strain evidence="3">LP-2024</strain>
        <tissue evidence="3">Aerial parts of the thallus</tissue>
    </source>
</reference>
<dbReference type="PANTHER" id="PTHR23159:SF31">
    <property type="entry name" value="CENTROSOME-ASSOCIATED PROTEIN CEP250 ISOFORM X1"/>
    <property type="match status" value="1"/>
</dbReference>
<comment type="caution">
    <text evidence="3">The sequence shown here is derived from an EMBL/GenBank/DDBJ whole genome shotgun (WGS) entry which is preliminary data.</text>
</comment>
<organism evidence="3 4">
    <name type="scientific">Riccia sorocarpa</name>
    <dbReference type="NCBI Taxonomy" id="122646"/>
    <lineage>
        <taxon>Eukaryota</taxon>
        <taxon>Viridiplantae</taxon>
        <taxon>Streptophyta</taxon>
        <taxon>Embryophyta</taxon>
        <taxon>Marchantiophyta</taxon>
        <taxon>Marchantiopsida</taxon>
        <taxon>Marchantiidae</taxon>
        <taxon>Marchantiales</taxon>
        <taxon>Ricciaceae</taxon>
        <taxon>Riccia</taxon>
    </lineage>
</organism>
<proteinExistence type="predicted"/>